<dbReference type="EMBL" id="CP051167">
    <property type="protein sequence ID" value="QIZ70593.1"/>
    <property type="molecule type" value="Genomic_DNA"/>
</dbReference>
<organism evidence="3 4">
    <name type="scientific">Oxynema aestuarii AP17</name>
    <dbReference type="NCBI Taxonomy" id="2064643"/>
    <lineage>
        <taxon>Bacteria</taxon>
        <taxon>Bacillati</taxon>
        <taxon>Cyanobacteriota</taxon>
        <taxon>Cyanophyceae</taxon>
        <taxon>Oscillatoriophycideae</taxon>
        <taxon>Oscillatoriales</taxon>
        <taxon>Oscillatoriaceae</taxon>
        <taxon>Oxynema</taxon>
        <taxon>Oxynema aestuarii</taxon>
    </lineage>
</organism>
<evidence type="ECO:0000256" key="2">
    <source>
        <dbReference type="SAM" id="Phobius"/>
    </source>
</evidence>
<dbReference type="SUPFAM" id="SSF57997">
    <property type="entry name" value="Tropomyosin"/>
    <property type="match status" value="1"/>
</dbReference>
<dbReference type="AlphaFoldDB" id="A0A6H1TXU9"/>
<keyword evidence="1" id="KW-0175">Coiled coil</keyword>
<keyword evidence="4" id="KW-1185">Reference proteome</keyword>
<gene>
    <name evidence="3" type="ORF">HCG48_08380</name>
</gene>
<keyword evidence="2" id="KW-0472">Membrane</keyword>
<evidence type="ECO:0000256" key="1">
    <source>
        <dbReference type="SAM" id="Coils"/>
    </source>
</evidence>
<protein>
    <submittedName>
        <fullName evidence="3">Uncharacterized protein</fullName>
    </submittedName>
</protein>
<sequence>MTAPENPKSHPASDESIDAPNVYLFASFLQKNREHTDKIKGNHPLWQWCDRFLKSFDDKQLTPQLQFPEDPTDEIRIDLLPNDTNSLDFRDRNNPDLEGAIQPLQLHDSYVIYLNVGYPDNEESASSRFQVPISSLGSFNPNKELLIAPDTPLFLGSTLLVTAWLTTRNKQLNFDYLHDLSDGCYTELIGQTPPPVPRRGELFGSTIYEYELPKNGDRCDRVLVWLFRDENADQKFSDCYQQFTELFFYRHKVVRAFQDSRKVYQNLDRDYTEVEQKLDSLHGKLETAQKRIDYRQLEQFQSQLKVLATDALSYTRSLRKLEDYQTTIEINLYNYNEKLAQICGKLEVDKEELSTLSQFSEATAPHFLRKISADLRYYKHGTDLIEGAIASIRGIVEIDQAKRDRAIENTIQNLGAGLGAGGIAASALSGHISTGMTLKLTGNWQDIHPGVLTLLVSGGIGIFFFAIAACLNGSIAKWWQKYR</sequence>
<dbReference type="RefSeq" id="WP_168568748.1">
    <property type="nucleotide sequence ID" value="NZ_CP051167.1"/>
</dbReference>
<keyword evidence="2" id="KW-0812">Transmembrane</keyword>
<accession>A0A6H1TXU9</accession>
<name>A0A6H1TXU9_9CYAN</name>
<dbReference type="Proteomes" id="UP000500857">
    <property type="component" value="Chromosome"/>
</dbReference>
<keyword evidence="2" id="KW-1133">Transmembrane helix</keyword>
<evidence type="ECO:0000313" key="3">
    <source>
        <dbReference type="EMBL" id="QIZ70593.1"/>
    </source>
</evidence>
<reference evidence="3 4" key="1">
    <citation type="submission" date="2020-04" db="EMBL/GenBank/DDBJ databases">
        <authorList>
            <person name="Basu S."/>
            <person name="Maruthanayagam V."/>
            <person name="Chakraborty S."/>
            <person name="Pramanik A."/>
            <person name="Mukherjee J."/>
            <person name="Brink B."/>
        </authorList>
    </citation>
    <scope>NUCLEOTIDE SEQUENCE [LARGE SCALE GENOMIC DNA]</scope>
    <source>
        <strain evidence="3 4">AP17</strain>
    </source>
</reference>
<feature type="transmembrane region" description="Helical" evidence="2">
    <location>
        <begin position="451"/>
        <end position="475"/>
    </location>
</feature>
<evidence type="ECO:0000313" key="4">
    <source>
        <dbReference type="Proteomes" id="UP000500857"/>
    </source>
</evidence>
<proteinExistence type="predicted"/>
<dbReference type="KEGG" id="oxy:HCG48_08380"/>
<feature type="coiled-coil region" evidence="1">
    <location>
        <begin position="264"/>
        <end position="291"/>
    </location>
</feature>